<keyword evidence="5 8" id="KW-0812">Transmembrane</keyword>
<evidence type="ECO:0000256" key="5">
    <source>
        <dbReference type="ARBA" id="ARBA00022692"/>
    </source>
</evidence>
<dbReference type="AlphaFoldDB" id="A0A3P7RYH4"/>
<dbReference type="InterPro" id="IPR007208">
    <property type="entry name" value="MrpF/PhaF-like"/>
</dbReference>
<gene>
    <name evidence="9" type="ORF">PATL70BA_1915</name>
</gene>
<name>A0A3P7RYH4_9FIRM</name>
<dbReference type="EMBL" id="LR130778">
    <property type="protein sequence ID" value="VDN47806.1"/>
    <property type="molecule type" value="Genomic_DNA"/>
</dbReference>
<keyword evidence="10" id="KW-1185">Reference proteome</keyword>
<comment type="subcellular location">
    <subcellularLocation>
        <location evidence="1">Cell membrane</location>
        <topology evidence="1">Multi-pass membrane protein</topology>
    </subcellularLocation>
</comment>
<evidence type="ECO:0000256" key="3">
    <source>
        <dbReference type="ARBA" id="ARBA00022448"/>
    </source>
</evidence>
<dbReference type="Pfam" id="PF04066">
    <property type="entry name" value="MrpF_PhaF"/>
    <property type="match status" value="1"/>
</dbReference>
<dbReference type="Proteomes" id="UP000279029">
    <property type="component" value="Chromosome"/>
</dbReference>
<keyword evidence="6 8" id="KW-1133">Transmembrane helix</keyword>
<dbReference type="PANTHER" id="PTHR34702">
    <property type="entry name" value="NA(+)/H(+) ANTIPORTER SUBUNIT F1"/>
    <property type="match status" value="1"/>
</dbReference>
<evidence type="ECO:0000313" key="10">
    <source>
        <dbReference type="Proteomes" id="UP000279029"/>
    </source>
</evidence>
<accession>A0A3P7RYH4</accession>
<dbReference type="GO" id="GO:0015385">
    <property type="term" value="F:sodium:proton antiporter activity"/>
    <property type="evidence" value="ECO:0007669"/>
    <property type="project" value="TreeGrafter"/>
</dbReference>
<feature type="transmembrane region" description="Helical" evidence="8">
    <location>
        <begin position="31"/>
        <end position="48"/>
    </location>
</feature>
<dbReference type="RefSeq" id="WP_125137056.1">
    <property type="nucleotide sequence ID" value="NZ_LR130778.1"/>
</dbReference>
<evidence type="ECO:0000256" key="4">
    <source>
        <dbReference type="ARBA" id="ARBA00022475"/>
    </source>
</evidence>
<proteinExistence type="inferred from homology"/>
<keyword evidence="7 8" id="KW-0472">Membrane</keyword>
<dbReference type="PANTHER" id="PTHR34702:SF1">
    <property type="entry name" value="NA(+)_H(+) ANTIPORTER SUBUNIT F"/>
    <property type="match status" value="1"/>
</dbReference>
<keyword evidence="3" id="KW-0813">Transport</keyword>
<evidence type="ECO:0000313" key="9">
    <source>
        <dbReference type="EMBL" id="VDN47806.1"/>
    </source>
</evidence>
<evidence type="ECO:0000256" key="1">
    <source>
        <dbReference type="ARBA" id="ARBA00004651"/>
    </source>
</evidence>
<feature type="transmembrane region" description="Helical" evidence="8">
    <location>
        <begin position="55"/>
        <end position="77"/>
    </location>
</feature>
<comment type="similarity">
    <text evidence="2">Belongs to the CPA3 antiporters (TC 2.A.63) subunit F family.</text>
</comment>
<organism evidence="9 10">
    <name type="scientific">Petrocella atlantisensis</name>
    <dbReference type="NCBI Taxonomy" id="2173034"/>
    <lineage>
        <taxon>Bacteria</taxon>
        <taxon>Bacillati</taxon>
        <taxon>Bacillota</taxon>
        <taxon>Clostridia</taxon>
        <taxon>Lachnospirales</taxon>
        <taxon>Vallitaleaceae</taxon>
        <taxon>Petrocella</taxon>
    </lineage>
</organism>
<reference evidence="9 10" key="1">
    <citation type="submission" date="2018-09" db="EMBL/GenBank/DDBJ databases">
        <authorList>
            <person name="Postec A."/>
        </authorList>
    </citation>
    <scope>NUCLEOTIDE SEQUENCE [LARGE SCALE GENOMIC DNA]</scope>
    <source>
        <strain evidence="9">70B-A</strain>
    </source>
</reference>
<evidence type="ECO:0000256" key="2">
    <source>
        <dbReference type="ARBA" id="ARBA00009212"/>
    </source>
</evidence>
<sequence>MSYLMYALLLLSLLCLLRVLIGPTIWDRILGFNLFSAIFILIILLYTVTENQSYLIDVALVYTLLGFISIVFITRFLQKKGDI</sequence>
<evidence type="ECO:0000256" key="6">
    <source>
        <dbReference type="ARBA" id="ARBA00022989"/>
    </source>
</evidence>
<evidence type="ECO:0000256" key="8">
    <source>
        <dbReference type="SAM" id="Phobius"/>
    </source>
</evidence>
<dbReference type="OrthoDB" id="9799958at2"/>
<dbReference type="KEGG" id="cbar:PATL70BA_1915"/>
<protein>
    <submittedName>
        <fullName evidence="9">pH regulation protein F</fullName>
    </submittedName>
</protein>
<evidence type="ECO:0000256" key="7">
    <source>
        <dbReference type="ARBA" id="ARBA00023136"/>
    </source>
</evidence>
<dbReference type="GO" id="GO:0005886">
    <property type="term" value="C:plasma membrane"/>
    <property type="evidence" value="ECO:0007669"/>
    <property type="project" value="UniProtKB-SubCell"/>
</dbReference>
<keyword evidence="4" id="KW-1003">Cell membrane</keyword>